<name>A0A378L016_9GAMM</name>
<feature type="transmembrane region" description="Helical" evidence="7">
    <location>
        <begin position="80"/>
        <end position="102"/>
    </location>
</feature>
<dbReference type="PANTHER" id="PTHR43414:SF6">
    <property type="entry name" value="MULTIDRUG RESISTANCE PROTEIN MDTG"/>
    <property type="match status" value="1"/>
</dbReference>
<dbReference type="PANTHER" id="PTHR43414">
    <property type="entry name" value="MULTIDRUG RESISTANCE PROTEIN MDTG"/>
    <property type="match status" value="1"/>
</dbReference>
<keyword evidence="6 7" id="KW-0472">Membrane</keyword>
<dbReference type="PROSITE" id="PS50850">
    <property type="entry name" value="MFS"/>
    <property type="match status" value="1"/>
</dbReference>
<keyword evidence="5 7" id="KW-1133">Transmembrane helix</keyword>
<feature type="transmembrane region" description="Helical" evidence="7">
    <location>
        <begin position="42"/>
        <end position="68"/>
    </location>
</feature>
<evidence type="ECO:0000256" key="3">
    <source>
        <dbReference type="ARBA" id="ARBA00022475"/>
    </source>
</evidence>
<dbReference type="GO" id="GO:0005886">
    <property type="term" value="C:plasma membrane"/>
    <property type="evidence" value="ECO:0007669"/>
    <property type="project" value="UniProtKB-SubCell"/>
</dbReference>
<evidence type="ECO:0000256" key="1">
    <source>
        <dbReference type="ARBA" id="ARBA00004651"/>
    </source>
</evidence>
<feature type="transmembrane region" description="Helical" evidence="7">
    <location>
        <begin position="202"/>
        <end position="221"/>
    </location>
</feature>
<organism evidence="10 12">
    <name type="scientific">Legionella quateirensis</name>
    <dbReference type="NCBI Taxonomy" id="45072"/>
    <lineage>
        <taxon>Bacteria</taxon>
        <taxon>Pseudomonadati</taxon>
        <taxon>Pseudomonadota</taxon>
        <taxon>Gammaproteobacteria</taxon>
        <taxon>Legionellales</taxon>
        <taxon>Legionellaceae</taxon>
        <taxon>Legionella</taxon>
    </lineage>
</organism>
<evidence type="ECO:0000313" key="9">
    <source>
        <dbReference type="EMBL" id="KTD46244.1"/>
    </source>
</evidence>
<dbReference type="InterPro" id="IPR011701">
    <property type="entry name" value="MFS"/>
</dbReference>
<dbReference type="GO" id="GO:0022857">
    <property type="term" value="F:transmembrane transporter activity"/>
    <property type="evidence" value="ECO:0007669"/>
    <property type="project" value="InterPro"/>
</dbReference>
<dbReference type="RefSeq" id="WP_058474498.1">
    <property type="nucleotide sequence ID" value="NZ_CAAAIL010000001.1"/>
</dbReference>
<evidence type="ECO:0000256" key="7">
    <source>
        <dbReference type="SAM" id="Phobius"/>
    </source>
</evidence>
<feature type="transmembrane region" description="Helical" evidence="7">
    <location>
        <begin position="163"/>
        <end position="181"/>
    </location>
</feature>
<feature type="transmembrane region" description="Helical" evidence="7">
    <location>
        <begin position="363"/>
        <end position="387"/>
    </location>
</feature>
<evidence type="ECO:0000313" key="12">
    <source>
        <dbReference type="Proteomes" id="UP000254230"/>
    </source>
</evidence>
<feature type="transmembrane region" description="Helical" evidence="7">
    <location>
        <begin position="336"/>
        <end position="357"/>
    </location>
</feature>
<feature type="transmembrane region" description="Helical" evidence="7">
    <location>
        <begin position="303"/>
        <end position="324"/>
    </location>
</feature>
<reference evidence="10 12" key="2">
    <citation type="submission" date="2018-06" db="EMBL/GenBank/DDBJ databases">
        <authorList>
            <consortium name="Pathogen Informatics"/>
            <person name="Doyle S."/>
        </authorList>
    </citation>
    <scope>NUCLEOTIDE SEQUENCE [LARGE SCALE GENOMIC DNA]</scope>
    <source>
        <strain evidence="10 12">NCTC12376</strain>
    </source>
</reference>
<evidence type="ECO:0000256" key="6">
    <source>
        <dbReference type="ARBA" id="ARBA00023136"/>
    </source>
</evidence>
<evidence type="ECO:0000256" key="4">
    <source>
        <dbReference type="ARBA" id="ARBA00022692"/>
    </source>
</evidence>
<dbReference type="InterPro" id="IPR020846">
    <property type="entry name" value="MFS_dom"/>
</dbReference>
<dbReference type="AlphaFoldDB" id="A0A378L016"/>
<gene>
    <name evidence="9" type="ORF">Lqua_2347</name>
    <name evidence="10" type="ORF">NCTC12376_02814</name>
</gene>
<accession>A0A378L016</accession>
<keyword evidence="2" id="KW-0813">Transport</keyword>
<dbReference type="InterPro" id="IPR036259">
    <property type="entry name" value="MFS_trans_sf"/>
</dbReference>
<feature type="transmembrane region" description="Helical" evidence="7">
    <location>
        <begin position="241"/>
        <end position="258"/>
    </location>
</feature>
<proteinExistence type="predicted"/>
<feature type="transmembrane region" description="Helical" evidence="7">
    <location>
        <begin position="139"/>
        <end position="157"/>
    </location>
</feature>
<feature type="domain" description="Major facilitator superfamily (MFS) profile" evidence="8">
    <location>
        <begin position="5"/>
        <end position="390"/>
    </location>
</feature>
<dbReference type="Proteomes" id="UP000054639">
    <property type="component" value="Unassembled WGS sequence"/>
</dbReference>
<evidence type="ECO:0000313" key="10">
    <source>
        <dbReference type="EMBL" id="STY18988.1"/>
    </source>
</evidence>
<evidence type="ECO:0000256" key="2">
    <source>
        <dbReference type="ARBA" id="ARBA00022448"/>
    </source>
</evidence>
<evidence type="ECO:0000259" key="8">
    <source>
        <dbReference type="PROSITE" id="PS50850"/>
    </source>
</evidence>
<comment type="subcellular location">
    <subcellularLocation>
        <location evidence="1">Cell membrane</location>
        <topology evidence="1">Multi-pass membrane protein</topology>
    </subcellularLocation>
</comment>
<reference evidence="9 11" key="1">
    <citation type="submission" date="2015-11" db="EMBL/GenBank/DDBJ databases">
        <title>Genomic analysis of 38 Legionella species identifies large and diverse effector repertoires.</title>
        <authorList>
            <person name="Burstein D."/>
            <person name="Amaro F."/>
            <person name="Zusman T."/>
            <person name="Lifshitz Z."/>
            <person name="Cohen O."/>
            <person name="Gilbert J.A."/>
            <person name="Pupko T."/>
            <person name="Shuman H.A."/>
            <person name="Segal G."/>
        </authorList>
    </citation>
    <scope>NUCLEOTIDE SEQUENCE [LARGE SCALE GENOMIC DNA]</scope>
    <source>
        <strain evidence="9 11">ATCC 49507</strain>
    </source>
</reference>
<feature type="transmembrane region" description="Helical" evidence="7">
    <location>
        <begin position="279"/>
        <end position="297"/>
    </location>
</feature>
<keyword evidence="11" id="KW-1185">Reference proteome</keyword>
<keyword evidence="4 7" id="KW-0812">Transmembrane</keyword>
<dbReference type="EMBL" id="UGOW01000001">
    <property type="protein sequence ID" value="STY18988.1"/>
    <property type="molecule type" value="Genomic_DNA"/>
</dbReference>
<dbReference type="EMBL" id="LNYR01000034">
    <property type="protein sequence ID" value="KTD46244.1"/>
    <property type="molecule type" value="Genomic_DNA"/>
</dbReference>
<dbReference type="OrthoDB" id="65739at2"/>
<keyword evidence="3" id="KW-1003">Cell membrane</keyword>
<dbReference type="SUPFAM" id="SSF103473">
    <property type="entry name" value="MFS general substrate transporter"/>
    <property type="match status" value="1"/>
</dbReference>
<evidence type="ECO:0000256" key="5">
    <source>
        <dbReference type="ARBA" id="ARBA00022989"/>
    </source>
</evidence>
<dbReference type="Gene3D" id="1.20.1250.20">
    <property type="entry name" value="MFS general substrate transporter like domains"/>
    <property type="match status" value="2"/>
</dbReference>
<dbReference type="Proteomes" id="UP000254230">
    <property type="component" value="Unassembled WGS sequence"/>
</dbReference>
<dbReference type="STRING" id="45072.Lqua_2347"/>
<evidence type="ECO:0000313" key="11">
    <source>
        <dbReference type="Proteomes" id="UP000054639"/>
    </source>
</evidence>
<sequence length="404" mass="44328">MTKSVQGTILLGQFLMILALEMTNPFLPLLIASQSNAPMEHVVFYSTLCLLLPMIANIIIAPVWGMAADRYGYKPMLMRASWALVLTQASMMFVHSVTWILVIRIMQGAFAGFIIAMQTYAVSICDWQSKSRQLSRLQSTKAMATAFAGFIGGVVLACTNYQGLYGAASLICFFITLIMQFRLPPSSKNNVHHRIPKTSSSSGSRGIFYFLCVLIALTQIAKFLPDPGFTLYVNGYFPDNLIMIGLLYSMPAAGMLCASEWCGRQFDRCRTHPEQVNLFLIRYSLLGLSLMLLQAFISNFVIFVVIRILWGVVLAALLPALFALCSDRNVFPGYALGIANSFAKTGNLIGLLLGGLLAGCISYSSIVLVIAAIYGLFAVMVLVYHVINSMKIKGLSHFYGDATS</sequence>
<protein>
    <submittedName>
        <fullName evidence="10">Multidrug resistance efflux pump</fullName>
    </submittedName>
</protein>
<dbReference type="Pfam" id="PF07690">
    <property type="entry name" value="MFS_1"/>
    <property type="match status" value="1"/>
</dbReference>